<proteinExistence type="predicted"/>
<sequence length="205" mass="23331">MDRPNAIVFPLLAPKPDESISALAVDPRRSIVFWSDSINGRIYKLEMLKIDGKPPEQEILSKSGAENCQGMSVDNVQGLLYYTGWNEPDSRNITDSWITVMTIDGRFKKTIIDSKNFDKLKKPVQINYIDGELYWFDVGYSPPLLFRSSSTGKKIVEINLKNLDKNSTIEPKSLIIDGSKRLFWTQPTMNKTRVLELSSMTLHTL</sequence>
<evidence type="ECO:0000313" key="1">
    <source>
        <dbReference type="Proteomes" id="UP000887576"/>
    </source>
</evidence>
<accession>A0AC34QBW3</accession>
<dbReference type="Proteomes" id="UP000887576">
    <property type="component" value="Unplaced"/>
</dbReference>
<dbReference type="WBParaSite" id="JU765_v2.g14843.t1">
    <property type="protein sequence ID" value="JU765_v2.g14843.t1"/>
    <property type="gene ID" value="JU765_v2.g14843"/>
</dbReference>
<reference evidence="2" key="1">
    <citation type="submission" date="2022-11" db="UniProtKB">
        <authorList>
            <consortium name="WormBaseParasite"/>
        </authorList>
    </citation>
    <scope>IDENTIFICATION</scope>
</reference>
<evidence type="ECO:0000313" key="2">
    <source>
        <dbReference type="WBParaSite" id="JU765_v2.g14843.t1"/>
    </source>
</evidence>
<organism evidence="1 2">
    <name type="scientific">Panagrolaimus sp. JU765</name>
    <dbReference type="NCBI Taxonomy" id="591449"/>
    <lineage>
        <taxon>Eukaryota</taxon>
        <taxon>Metazoa</taxon>
        <taxon>Ecdysozoa</taxon>
        <taxon>Nematoda</taxon>
        <taxon>Chromadorea</taxon>
        <taxon>Rhabditida</taxon>
        <taxon>Tylenchina</taxon>
        <taxon>Panagrolaimomorpha</taxon>
        <taxon>Panagrolaimoidea</taxon>
        <taxon>Panagrolaimidae</taxon>
        <taxon>Panagrolaimus</taxon>
    </lineage>
</organism>
<protein>
    <submittedName>
        <fullName evidence="2">Uncharacterized protein</fullName>
    </submittedName>
</protein>
<name>A0AC34QBW3_9BILA</name>